<evidence type="ECO:0000256" key="1">
    <source>
        <dbReference type="SAM" id="MobiDB-lite"/>
    </source>
</evidence>
<protein>
    <submittedName>
        <fullName evidence="2">Uncharacterized protein</fullName>
    </submittedName>
</protein>
<evidence type="ECO:0000313" key="3">
    <source>
        <dbReference type="Proteomes" id="UP001586593"/>
    </source>
</evidence>
<feature type="region of interest" description="Disordered" evidence="1">
    <location>
        <begin position="222"/>
        <end position="241"/>
    </location>
</feature>
<accession>A0ABR3VW46</accession>
<reference evidence="2 3" key="1">
    <citation type="journal article" date="2024" name="Commun. Biol.">
        <title>Comparative genomic analysis of thermophilic fungi reveals convergent evolutionary adaptations and gene losses.</title>
        <authorList>
            <person name="Steindorff A.S."/>
            <person name="Aguilar-Pontes M.V."/>
            <person name="Robinson A.J."/>
            <person name="Andreopoulos B."/>
            <person name="LaButti K."/>
            <person name="Kuo A."/>
            <person name="Mondo S."/>
            <person name="Riley R."/>
            <person name="Otillar R."/>
            <person name="Haridas S."/>
            <person name="Lipzen A."/>
            <person name="Grimwood J."/>
            <person name="Schmutz J."/>
            <person name="Clum A."/>
            <person name="Reid I.D."/>
            <person name="Moisan M.C."/>
            <person name="Butler G."/>
            <person name="Nguyen T.T.M."/>
            <person name="Dewar K."/>
            <person name="Conant G."/>
            <person name="Drula E."/>
            <person name="Henrissat B."/>
            <person name="Hansel C."/>
            <person name="Singer S."/>
            <person name="Hutchinson M.I."/>
            <person name="de Vries R.P."/>
            <person name="Natvig D.O."/>
            <person name="Powell A.J."/>
            <person name="Tsang A."/>
            <person name="Grigoriev I.V."/>
        </authorList>
    </citation>
    <scope>NUCLEOTIDE SEQUENCE [LARGE SCALE GENOMIC DNA]</scope>
    <source>
        <strain evidence="2 3">ATCC 24622</strain>
    </source>
</reference>
<name>A0ABR3VW46_9PEZI</name>
<keyword evidence="3" id="KW-1185">Reference proteome</keyword>
<dbReference type="EMBL" id="JAZHXJ010001025">
    <property type="protein sequence ID" value="KAL1846582.1"/>
    <property type="molecule type" value="Genomic_DNA"/>
</dbReference>
<gene>
    <name evidence="2" type="ORF">VTK73DRAFT_248</name>
</gene>
<evidence type="ECO:0000313" key="2">
    <source>
        <dbReference type="EMBL" id="KAL1846582.1"/>
    </source>
</evidence>
<comment type="caution">
    <text evidence="2">The sequence shown here is derived from an EMBL/GenBank/DDBJ whole genome shotgun (WGS) entry which is preliminary data.</text>
</comment>
<proteinExistence type="predicted"/>
<organism evidence="2 3">
    <name type="scientific">Phialemonium thermophilum</name>
    <dbReference type="NCBI Taxonomy" id="223376"/>
    <lineage>
        <taxon>Eukaryota</taxon>
        <taxon>Fungi</taxon>
        <taxon>Dikarya</taxon>
        <taxon>Ascomycota</taxon>
        <taxon>Pezizomycotina</taxon>
        <taxon>Sordariomycetes</taxon>
        <taxon>Sordariomycetidae</taxon>
        <taxon>Cephalothecales</taxon>
        <taxon>Cephalothecaceae</taxon>
        <taxon>Phialemonium</taxon>
    </lineage>
</organism>
<sequence>MVAEHGVVLAGGGAGGLVDGRGLRGPRVRMIRMMRMTTMMIQVQRFQRPAAAAAAAAQHLQADGGRVRRGQVGGAGQGLGHQLGSASRRTPQLIRHGRLQTEGLSPMRSEGVVSMWGRRSERGGGSSGARLRIPRRVGIGTGGGGGILGRVGEGGGGEVVDAGFALDVARVVDALGTGSLQRTRGLGLEASPKWRVRDHRSRSPHGTVRTYLSRNKIVKGPKVRSGDVAHVQGEPSQFGRRRSRGEGVFFGIQRPQRPRFSDEERWIRAFGRGGRRHGLGLDALGHFEVQPATTDRAVLVIPADRDLLTGSADLGRLL</sequence>
<dbReference type="Proteomes" id="UP001586593">
    <property type="component" value="Unassembled WGS sequence"/>
</dbReference>